<evidence type="ECO:0000259" key="9">
    <source>
        <dbReference type="SMART" id="SM01228"/>
    </source>
</evidence>
<dbReference type="Gene3D" id="1.10.150.570">
    <property type="entry name" value="GidA associated domain, C-terminal subdomain"/>
    <property type="match status" value="1"/>
</dbReference>
<evidence type="ECO:0000256" key="6">
    <source>
        <dbReference type="ARBA" id="ARBA00022827"/>
    </source>
</evidence>
<dbReference type="FunFam" id="1.10.10.1800:FF:000001">
    <property type="entry name" value="tRNA uridine 5-carboxymethylaminomethyl modification enzyme MnmG"/>
    <property type="match status" value="1"/>
</dbReference>
<keyword evidence="7" id="KW-0520">NAD</keyword>
<dbReference type="InterPro" id="IPR044920">
    <property type="entry name" value="MnmG_C_subdom_sf"/>
</dbReference>
<evidence type="ECO:0000313" key="10">
    <source>
        <dbReference type="EMBL" id="GAL08027.1"/>
    </source>
</evidence>
<evidence type="ECO:0000256" key="4">
    <source>
        <dbReference type="ARBA" id="ARBA00022630"/>
    </source>
</evidence>
<dbReference type="GO" id="GO:0050660">
    <property type="term" value="F:flavin adenine dinucleotide binding"/>
    <property type="evidence" value="ECO:0007669"/>
    <property type="project" value="InterPro"/>
</dbReference>
<feature type="domain" description="tRNA uridine 5-carboxymethylaminomethyl modification enzyme C-terminal subdomain" evidence="9">
    <location>
        <begin position="137"/>
        <end position="208"/>
    </location>
</feature>
<dbReference type="STRING" id="754436.JCM19237_6799"/>
<dbReference type="InterPro" id="IPR049312">
    <property type="entry name" value="GIDA_C_N"/>
</dbReference>
<evidence type="ECO:0000256" key="3">
    <source>
        <dbReference type="ARBA" id="ARBA00022490"/>
    </source>
</evidence>
<comment type="similarity">
    <text evidence="2">Belongs to the MnmG family.</text>
</comment>
<accession>A0A090RKN2</accession>
<dbReference type="Gene3D" id="1.10.10.1800">
    <property type="entry name" value="tRNA uridine 5-carboxymethylaminomethyl modification enzyme MnmG/GidA"/>
    <property type="match status" value="1"/>
</dbReference>
<organism evidence="10 11">
    <name type="scientific">Photobacterium aphoticum</name>
    <dbReference type="NCBI Taxonomy" id="754436"/>
    <lineage>
        <taxon>Bacteria</taxon>
        <taxon>Pseudomonadati</taxon>
        <taxon>Pseudomonadota</taxon>
        <taxon>Gammaproteobacteria</taxon>
        <taxon>Vibrionales</taxon>
        <taxon>Vibrionaceae</taxon>
        <taxon>Photobacterium</taxon>
    </lineage>
</organism>
<keyword evidence="3" id="KW-0963">Cytoplasm</keyword>
<dbReference type="InterPro" id="IPR036188">
    <property type="entry name" value="FAD/NAD-bd_sf"/>
</dbReference>
<name>A0A090RKN2_9GAMM</name>
<reference evidence="10 11" key="1">
    <citation type="journal article" date="2014" name="Genome Announc.">
        <title>Draft Genome Sequences of Two Vibrionaceae Species, Vibrio ponticus C121 and Photobacterium aphoticum C119, Isolated as Coral Reef Microbiota.</title>
        <authorList>
            <person name="Al-saari N."/>
            <person name="Meirelles P.M."/>
            <person name="Mino S."/>
            <person name="Suda W."/>
            <person name="Oshima K."/>
            <person name="Hattori M."/>
            <person name="Ohkuma M."/>
            <person name="Thompson F.L."/>
            <person name="Gomez-Gil B."/>
            <person name="Sawabe T."/>
            <person name="Sawabe T."/>
        </authorList>
    </citation>
    <scope>NUCLEOTIDE SEQUENCE [LARGE SCALE GENOMIC DNA]</scope>
    <source>
        <strain evidence="10 11">JCM 19237</strain>
    </source>
</reference>
<evidence type="ECO:0000313" key="11">
    <source>
        <dbReference type="Proteomes" id="UP000029227"/>
    </source>
</evidence>
<keyword evidence="6" id="KW-0274">FAD</keyword>
<dbReference type="InterPro" id="IPR002218">
    <property type="entry name" value="MnmG-rel"/>
</dbReference>
<dbReference type="SMART" id="SM01228">
    <property type="entry name" value="GIDA_assoc_3"/>
    <property type="match status" value="1"/>
</dbReference>
<evidence type="ECO:0000256" key="5">
    <source>
        <dbReference type="ARBA" id="ARBA00022694"/>
    </source>
</evidence>
<dbReference type="Pfam" id="PF21680">
    <property type="entry name" value="GIDA_C_1st"/>
    <property type="match status" value="1"/>
</dbReference>
<comment type="cofactor">
    <cofactor evidence="1">
        <name>FAD</name>
        <dbReference type="ChEBI" id="CHEBI:57692"/>
    </cofactor>
</comment>
<dbReference type="AlphaFoldDB" id="A0A090RKN2"/>
<comment type="subunit">
    <text evidence="8">Homodimer. Heterotetramer of two MnmE and two MnmG subunits.</text>
</comment>
<sequence>MGVLIDDLSTMGTKEPYRMFTSRAEYRLLLREDNADLRLTEIGRQYGLVDDARWARFNQKIDNMEAERQRLKGIWVTPTSEQVEAVNAILKTPIAREASGEDLLRRPEVTYEQLTQIDMFGPAHEDAQASEQVEIQVKYQGYIDRQQDEVEKSLRHEKTKLPLDLDYSQVKGLSNEVILKLNDARPETIGMASRISGVTPAAISLLLVFLKKQGVLKKGA</sequence>
<dbReference type="Proteomes" id="UP000029227">
    <property type="component" value="Unassembled WGS sequence"/>
</dbReference>
<dbReference type="InterPro" id="IPR026904">
    <property type="entry name" value="MnmG_C"/>
</dbReference>
<dbReference type="GO" id="GO:0005829">
    <property type="term" value="C:cytosol"/>
    <property type="evidence" value="ECO:0007669"/>
    <property type="project" value="TreeGrafter"/>
</dbReference>
<dbReference type="EMBL" id="BBMN01000021">
    <property type="protein sequence ID" value="GAL08027.1"/>
    <property type="molecule type" value="Genomic_DNA"/>
</dbReference>
<dbReference type="InterPro" id="IPR047001">
    <property type="entry name" value="MnmG_C_subdom"/>
</dbReference>
<dbReference type="GO" id="GO:0030488">
    <property type="term" value="P:tRNA methylation"/>
    <property type="evidence" value="ECO:0007669"/>
    <property type="project" value="TreeGrafter"/>
</dbReference>
<protein>
    <submittedName>
        <fullName evidence="10">tRNA uridine 5-carboxymethylaminomethyl modification enzyme GidA</fullName>
    </submittedName>
</protein>
<proteinExistence type="inferred from homology"/>
<dbReference type="PANTHER" id="PTHR11806:SF0">
    <property type="entry name" value="PROTEIN MTO1 HOMOLOG, MITOCHONDRIAL"/>
    <property type="match status" value="1"/>
</dbReference>
<gene>
    <name evidence="10" type="ORF">JCM19237_6799</name>
</gene>
<dbReference type="Gene3D" id="3.50.50.60">
    <property type="entry name" value="FAD/NAD(P)-binding domain"/>
    <property type="match status" value="1"/>
</dbReference>
<evidence type="ECO:0000256" key="2">
    <source>
        <dbReference type="ARBA" id="ARBA00007653"/>
    </source>
</evidence>
<evidence type="ECO:0000256" key="8">
    <source>
        <dbReference type="ARBA" id="ARBA00025948"/>
    </source>
</evidence>
<comment type="caution">
    <text evidence="10">The sequence shown here is derived from an EMBL/GenBank/DDBJ whole genome shotgun (WGS) entry which is preliminary data.</text>
</comment>
<keyword evidence="5" id="KW-0819">tRNA processing</keyword>
<dbReference type="FunFam" id="1.10.150.570:FF:000001">
    <property type="entry name" value="tRNA uridine 5-carboxymethylaminomethyl modification enzyme MnmG"/>
    <property type="match status" value="1"/>
</dbReference>
<dbReference type="eggNOG" id="COG0445">
    <property type="taxonomic scope" value="Bacteria"/>
</dbReference>
<dbReference type="GO" id="GO:0002098">
    <property type="term" value="P:tRNA wobble uridine modification"/>
    <property type="evidence" value="ECO:0007669"/>
    <property type="project" value="TreeGrafter"/>
</dbReference>
<keyword evidence="4" id="KW-0285">Flavoprotein</keyword>
<dbReference type="PANTHER" id="PTHR11806">
    <property type="entry name" value="GLUCOSE INHIBITED DIVISION PROTEIN A"/>
    <property type="match status" value="1"/>
</dbReference>
<evidence type="ECO:0000256" key="1">
    <source>
        <dbReference type="ARBA" id="ARBA00001974"/>
    </source>
</evidence>
<dbReference type="Pfam" id="PF13932">
    <property type="entry name" value="SAM_GIDA_C"/>
    <property type="match status" value="1"/>
</dbReference>
<evidence type="ECO:0000256" key="7">
    <source>
        <dbReference type="ARBA" id="ARBA00023027"/>
    </source>
</evidence>